<keyword evidence="3" id="KW-1185">Reference proteome</keyword>
<dbReference type="AlphaFoldDB" id="Q6CIM7"/>
<evidence type="ECO:0000313" key="2">
    <source>
        <dbReference type="EMBL" id="CAG98920.1"/>
    </source>
</evidence>
<dbReference type="RefSeq" id="XP_456212.1">
    <property type="nucleotide sequence ID" value="XM_456212.1"/>
</dbReference>
<dbReference type="Pfam" id="PF23868">
    <property type="entry name" value="Mmc1_C"/>
    <property type="match status" value="1"/>
</dbReference>
<dbReference type="InterPro" id="IPR056196">
    <property type="entry name" value="Mmc1_C"/>
</dbReference>
<accession>Q6CIM7</accession>
<dbReference type="Proteomes" id="UP000000598">
    <property type="component" value="Chromosome F"/>
</dbReference>
<dbReference type="GeneID" id="2895166"/>
<dbReference type="HOGENOM" id="CLU_586688_0_0_1"/>
<evidence type="ECO:0000259" key="1">
    <source>
        <dbReference type="Pfam" id="PF23868"/>
    </source>
</evidence>
<dbReference type="PANTHER" id="PTHR38644">
    <property type="entry name" value="EXPRESSED PROTEIN"/>
    <property type="match status" value="1"/>
</dbReference>
<feature type="domain" description="Mmc1 C-terminal" evidence="1">
    <location>
        <begin position="284"/>
        <end position="447"/>
    </location>
</feature>
<proteinExistence type="predicted"/>
<dbReference type="PaxDb" id="284590-Q6CIM7"/>
<dbReference type="PANTHER" id="PTHR38644:SF1">
    <property type="entry name" value="EXPRESSED PROTEIN"/>
    <property type="match status" value="1"/>
</dbReference>
<sequence>MQKEVFGLFVKPLSRYCSFQRGYGRWDELAAKYYYKRPEVEREIAPAKLPLLTVPNVKDARIRCGFRGSEVGKLLDVLLMDVYSTDKSWMEQWLQRDRSKTSLVRHGDEFRVDSVSGLDNTVTYYLPSPWLAEAECEILEISDESKQTLNQGADQCHLYVEKQTFPEPIWPSFMVVPRSGTASHFVDSTDSSSVSSLHGHEIDPVAAFDVSLQFAKDKSLVSKYLECLDSTNILNISKQLKIRLQGKEQIFCDLERAVLREIFKEDNSVEKYEKLKNSKASVNGTIEEWSREAHKELQTSIEPLLSDFASKQLSLWKVYTYSESKLSLKLHELCNITNDLQMVQNLSHIYGSLGIPQDKLSIIDPDYARNKVPVLHKEINKAVYLNFLQLQFPLIAVSIGGFVTELCTAYSMGALSSLGIVLGLKRVKDTWYSMLKQFQLQIREECRIGIESNKQLLLHNWEISYAEREADLKGKVALLKEIADDLT</sequence>
<gene>
    <name evidence="2" type="ORF">KLLA0_F25410g</name>
</gene>
<organism evidence="2 3">
    <name type="scientific">Kluyveromyces lactis (strain ATCC 8585 / CBS 2359 / DSM 70799 / NBRC 1267 / NRRL Y-1140 / WM37)</name>
    <name type="common">Yeast</name>
    <name type="synonym">Candida sphaerica</name>
    <dbReference type="NCBI Taxonomy" id="284590"/>
    <lineage>
        <taxon>Eukaryota</taxon>
        <taxon>Fungi</taxon>
        <taxon>Dikarya</taxon>
        <taxon>Ascomycota</taxon>
        <taxon>Saccharomycotina</taxon>
        <taxon>Saccharomycetes</taxon>
        <taxon>Saccharomycetales</taxon>
        <taxon>Saccharomycetaceae</taxon>
        <taxon>Kluyveromyces</taxon>
    </lineage>
</organism>
<dbReference type="EMBL" id="CR382126">
    <property type="protein sequence ID" value="CAG98920.1"/>
    <property type="molecule type" value="Genomic_DNA"/>
</dbReference>
<dbReference type="KEGG" id="kla:KLLA0_F25410g"/>
<protein>
    <submittedName>
        <fullName evidence="2">KLLA0F25410p</fullName>
    </submittedName>
</protein>
<name>Q6CIM7_KLULA</name>
<dbReference type="OMA" id="AFVYYQL"/>
<evidence type="ECO:0000313" key="3">
    <source>
        <dbReference type="Proteomes" id="UP000000598"/>
    </source>
</evidence>
<dbReference type="Pfam" id="PF23867">
    <property type="entry name" value="Mmc1_N"/>
    <property type="match status" value="1"/>
</dbReference>
<dbReference type="InParanoid" id="Q6CIM7"/>
<dbReference type="eggNOG" id="ENOG502RY8K">
    <property type="taxonomic scope" value="Eukaryota"/>
</dbReference>
<reference evidence="2 3" key="1">
    <citation type="journal article" date="2004" name="Nature">
        <title>Genome evolution in yeasts.</title>
        <authorList>
            <consortium name="Genolevures"/>
            <person name="Dujon B."/>
            <person name="Sherman D."/>
            <person name="Fischer G."/>
            <person name="Durrens P."/>
            <person name="Casaregola S."/>
            <person name="Lafontaine I."/>
            <person name="de Montigny J."/>
            <person name="Marck C."/>
            <person name="Neuveglise C."/>
            <person name="Talla E."/>
            <person name="Goffard N."/>
            <person name="Frangeul L."/>
            <person name="Aigle M."/>
            <person name="Anthouard V."/>
            <person name="Babour A."/>
            <person name="Barbe V."/>
            <person name="Barnay S."/>
            <person name="Blanchin S."/>
            <person name="Beckerich J.M."/>
            <person name="Beyne E."/>
            <person name="Bleykasten C."/>
            <person name="Boisrame A."/>
            <person name="Boyer J."/>
            <person name="Cattolico L."/>
            <person name="Confanioleri F."/>
            <person name="de Daruvar A."/>
            <person name="Despons L."/>
            <person name="Fabre E."/>
            <person name="Fairhead C."/>
            <person name="Ferry-Dumazet H."/>
            <person name="Groppi A."/>
            <person name="Hantraye F."/>
            <person name="Hennequin C."/>
            <person name="Jauniaux N."/>
            <person name="Joyet P."/>
            <person name="Kachouri R."/>
            <person name="Kerrest A."/>
            <person name="Koszul R."/>
            <person name="Lemaire M."/>
            <person name="Lesur I."/>
            <person name="Ma L."/>
            <person name="Muller H."/>
            <person name="Nicaud J.M."/>
            <person name="Nikolski M."/>
            <person name="Oztas S."/>
            <person name="Ozier-Kalogeropoulos O."/>
            <person name="Pellenz S."/>
            <person name="Potier S."/>
            <person name="Richard G.F."/>
            <person name="Straub M.L."/>
            <person name="Suleau A."/>
            <person name="Swennene D."/>
            <person name="Tekaia F."/>
            <person name="Wesolowski-Louvel M."/>
            <person name="Westhof E."/>
            <person name="Wirth B."/>
            <person name="Zeniou-Meyer M."/>
            <person name="Zivanovic I."/>
            <person name="Bolotin-Fukuhara M."/>
            <person name="Thierry A."/>
            <person name="Bouchier C."/>
            <person name="Caudron B."/>
            <person name="Scarpelli C."/>
            <person name="Gaillardin C."/>
            <person name="Weissenbach J."/>
            <person name="Wincker P."/>
            <person name="Souciet J.L."/>
        </authorList>
    </citation>
    <scope>NUCLEOTIDE SEQUENCE [LARGE SCALE GENOMIC DNA]</scope>
    <source>
        <strain evidence="3">ATCC 8585 / CBS 2359 / DSM 70799 / NBRC 1267 / NRRL Y-1140 / WM37</strain>
    </source>
</reference>